<gene>
    <name evidence="1" type="ORF">DSO57_1037391</name>
</gene>
<reference evidence="1" key="1">
    <citation type="submission" date="2022-04" db="EMBL/GenBank/DDBJ databases">
        <title>Genome of the entomopathogenic fungus Entomophthora muscae.</title>
        <authorList>
            <person name="Elya C."/>
            <person name="Lovett B.R."/>
            <person name="Lee E."/>
            <person name="Macias A.M."/>
            <person name="Hajek A.E."/>
            <person name="De Bivort B.L."/>
            <person name="Kasson M.T."/>
            <person name="De Fine Licht H.H."/>
            <person name="Stajich J.E."/>
        </authorList>
    </citation>
    <scope>NUCLEOTIDE SEQUENCE</scope>
    <source>
        <strain evidence="1">Berkeley</strain>
    </source>
</reference>
<dbReference type="Proteomes" id="UP001165960">
    <property type="component" value="Unassembled WGS sequence"/>
</dbReference>
<protein>
    <submittedName>
        <fullName evidence="1">Uncharacterized protein</fullName>
    </submittedName>
</protein>
<evidence type="ECO:0000313" key="1">
    <source>
        <dbReference type="EMBL" id="KAJ9083170.1"/>
    </source>
</evidence>
<proteinExistence type="predicted"/>
<comment type="caution">
    <text evidence="1">The sequence shown here is derived from an EMBL/GenBank/DDBJ whole genome shotgun (WGS) entry which is preliminary data.</text>
</comment>
<evidence type="ECO:0000313" key="2">
    <source>
        <dbReference type="Proteomes" id="UP001165960"/>
    </source>
</evidence>
<keyword evidence="2" id="KW-1185">Reference proteome</keyword>
<accession>A0ACC2U818</accession>
<name>A0ACC2U818_9FUNG</name>
<dbReference type="EMBL" id="QTSX02001109">
    <property type="protein sequence ID" value="KAJ9083170.1"/>
    <property type="molecule type" value="Genomic_DNA"/>
</dbReference>
<sequence length="557" mass="64876">MSWIRMILDFAAEYAVQLTLILVSISVIVAFRYRILYTEYTYDDQRPDNWDKNISLGDYIEGLLANPRTRKKKLREYLVNDIYLTEIGGETISLKKNETCHNYITHFSSEPFQDFSLWFRHIEVLRPNDAFDFYTTEETKRFIENKTIFFEQNHVQVLIRTRDPNFNNLNEKLMDAILRNIPECEAKAVELSNERRLEVFEKIAKPVVQFLRGAGYLYTRKLVTKETNWDNAMFFWTVVAIGLNLDPVLFPVRIHLTQTSSSFTFPIPKPDLVIFEYRTNAFITVEQNAKSQLRVAKEKIKNARAKVQARLKKASSQPDSFERTDKLIESLAEENIGDALPPEAFARDSDIAQVFLKSIKTLTGLSINAALKHPLIITCNKFIKVSSKKNLSDFYTPLQRQITAMKLGLTPSHFDQNPGFEEFAKQTHLHRYLFVQGHELEVDSSNRILVMFEGRVLPWEEVLPKLQFENLSGVFSGQYSKEGFVNYGVYDWTEFEPFYIEKQLPPPWGDRYLCEVCSWIIDKPRIKGDHTFLRLKTPKGEWYSVGQYEPLKVGLPC</sequence>
<organism evidence="1 2">
    <name type="scientific">Entomophthora muscae</name>
    <dbReference type="NCBI Taxonomy" id="34485"/>
    <lineage>
        <taxon>Eukaryota</taxon>
        <taxon>Fungi</taxon>
        <taxon>Fungi incertae sedis</taxon>
        <taxon>Zoopagomycota</taxon>
        <taxon>Entomophthoromycotina</taxon>
        <taxon>Entomophthoromycetes</taxon>
        <taxon>Entomophthorales</taxon>
        <taxon>Entomophthoraceae</taxon>
        <taxon>Entomophthora</taxon>
    </lineage>
</organism>